<proteinExistence type="predicted"/>
<dbReference type="AlphaFoldDB" id="A0A9P6CLU1"/>
<sequence>MTDDAAAQCLPDSRADALPPIGKLEVNSLHLSGPGKCMTQQSLKGDQLRAGVTGIHAPPRGMARAIISEPTPDDQPQLYSPAAQRSLCCCIVQWPRNQPHSLSDPIKFVGNSSGKKQRVIVQEIN</sequence>
<protein>
    <submittedName>
        <fullName evidence="1">Uncharacterized protein</fullName>
    </submittedName>
</protein>
<evidence type="ECO:0000313" key="2">
    <source>
        <dbReference type="Proteomes" id="UP000807469"/>
    </source>
</evidence>
<organism evidence="1 2">
    <name type="scientific">Pholiota conissans</name>
    <dbReference type="NCBI Taxonomy" id="109636"/>
    <lineage>
        <taxon>Eukaryota</taxon>
        <taxon>Fungi</taxon>
        <taxon>Dikarya</taxon>
        <taxon>Basidiomycota</taxon>
        <taxon>Agaricomycotina</taxon>
        <taxon>Agaricomycetes</taxon>
        <taxon>Agaricomycetidae</taxon>
        <taxon>Agaricales</taxon>
        <taxon>Agaricineae</taxon>
        <taxon>Strophariaceae</taxon>
        <taxon>Pholiota</taxon>
    </lineage>
</organism>
<comment type="caution">
    <text evidence="1">The sequence shown here is derived from an EMBL/GenBank/DDBJ whole genome shotgun (WGS) entry which is preliminary data.</text>
</comment>
<reference evidence="1" key="1">
    <citation type="submission" date="2020-11" db="EMBL/GenBank/DDBJ databases">
        <authorList>
            <consortium name="DOE Joint Genome Institute"/>
            <person name="Ahrendt S."/>
            <person name="Riley R."/>
            <person name="Andreopoulos W."/>
            <person name="Labutti K."/>
            <person name="Pangilinan J."/>
            <person name="Ruiz-Duenas F.J."/>
            <person name="Barrasa J.M."/>
            <person name="Sanchez-Garcia M."/>
            <person name="Camarero S."/>
            <person name="Miyauchi S."/>
            <person name="Serrano A."/>
            <person name="Linde D."/>
            <person name="Babiker R."/>
            <person name="Drula E."/>
            <person name="Ayuso-Fernandez I."/>
            <person name="Pacheco R."/>
            <person name="Padilla G."/>
            <person name="Ferreira P."/>
            <person name="Barriuso J."/>
            <person name="Kellner H."/>
            <person name="Castanera R."/>
            <person name="Alfaro M."/>
            <person name="Ramirez L."/>
            <person name="Pisabarro A.G."/>
            <person name="Kuo A."/>
            <person name="Tritt A."/>
            <person name="Lipzen A."/>
            <person name="He G."/>
            <person name="Yan M."/>
            <person name="Ng V."/>
            <person name="Cullen D."/>
            <person name="Martin F."/>
            <person name="Rosso M.-N."/>
            <person name="Henrissat B."/>
            <person name="Hibbett D."/>
            <person name="Martinez A.T."/>
            <person name="Grigoriev I.V."/>
        </authorList>
    </citation>
    <scope>NUCLEOTIDE SEQUENCE</scope>
    <source>
        <strain evidence="1">CIRM-BRFM 674</strain>
    </source>
</reference>
<evidence type="ECO:0000313" key="1">
    <source>
        <dbReference type="EMBL" id="KAF9471576.1"/>
    </source>
</evidence>
<gene>
    <name evidence="1" type="ORF">BDN70DRAFT_938848</name>
</gene>
<name>A0A9P6CLU1_9AGAR</name>
<keyword evidence="2" id="KW-1185">Reference proteome</keyword>
<accession>A0A9P6CLU1</accession>
<dbReference type="Proteomes" id="UP000807469">
    <property type="component" value="Unassembled WGS sequence"/>
</dbReference>
<dbReference type="EMBL" id="MU155659">
    <property type="protein sequence ID" value="KAF9471576.1"/>
    <property type="molecule type" value="Genomic_DNA"/>
</dbReference>